<dbReference type="EMBL" id="MAYW01000009">
    <property type="protein sequence ID" value="ODS34286.1"/>
    <property type="molecule type" value="Genomic_DNA"/>
</dbReference>
<dbReference type="Proteomes" id="UP000094056">
    <property type="component" value="Unassembled WGS sequence"/>
</dbReference>
<name>A0A1E3XF64_9BACT</name>
<reference evidence="1 2" key="1">
    <citation type="submission" date="2016-07" db="EMBL/GenBank/DDBJ databases">
        <title>Draft genome of Scalindua rubra, obtained from a brine-seawater interface in the Red Sea, sheds light on salt adaptation in anammox bacteria.</title>
        <authorList>
            <person name="Speth D.R."/>
            <person name="Lagkouvardos I."/>
            <person name="Wang Y."/>
            <person name="Qian P.-Y."/>
            <person name="Dutilh B.E."/>
            <person name="Jetten M.S."/>
        </authorList>
    </citation>
    <scope>NUCLEOTIDE SEQUENCE [LARGE SCALE GENOMIC DNA]</scope>
    <source>
        <strain evidence="1">BSI-1</strain>
    </source>
</reference>
<gene>
    <name evidence="1" type="ORF">SCARUB_00545</name>
</gene>
<protein>
    <recommendedName>
        <fullName evidence="3">ArnR1-like winged helix-turn-helix domain-containing protein</fullName>
    </recommendedName>
</protein>
<accession>A0A1E3XF64</accession>
<evidence type="ECO:0000313" key="1">
    <source>
        <dbReference type="EMBL" id="ODS34286.1"/>
    </source>
</evidence>
<evidence type="ECO:0000313" key="2">
    <source>
        <dbReference type="Proteomes" id="UP000094056"/>
    </source>
</evidence>
<organism evidence="1 2">
    <name type="scientific">Candidatus Scalindua rubra</name>
    <dbReference type="NCBI Taxonomy" id="1872076"/>
    <lineage>
        <taxon>Bacteria</taxon>
        <taxon>Pseudomonadati</taxon>
        <taxon>Planctomycetota</taxon>
        <taxon>Candidatus Brocadiia</taxon>
        <taxon>Candidatus Brocadiales</taxon>
        <taxon>Candidatus Scalinduaceae</taxon>
        <taxon>Candidatus Scalindua</taxon>
    </lineage>
</organism>
<sequence length="73" mass="8171">MGVIGSELEALRLVEENGGSTGAQPVARKMKINVDYARTILTSLAKRDYLDLSARGIYTMTWKGKEVVERKRK</sequence>
<proteinExistence type="predicted"/>
<dbReference type="AlphaFoldDB" id="A0A1E3XF64"/>
<comment type="caution">
    <text evidence="1">The sequence shown here is derived from an EMBL/GenBank/DDBJ whole genome shotgun (WGS) entry which is preliminary data.</text>
</comment>
<evidence type="ECO:0008006" key="3">
    <source>
        <dbReference type="Google" id="ProtNLM"/>
    </source>
</evidence>